<keyword evidence="4 8" id="KW-0812">Transmembrane</keyword>
<proteinExistence type="inferred from homology"/>
<comment type="subcellular location">
    <subcellularLocation>
        <location evidence="1 8">Membrane</location>
        <topology evidence="1 8">Multi-pass membrane protein</topology>
    </subcellularLocation>
</comment>
<feature type="region of interest" description="Disordered" evidence="9">
    <location>
        <begin position="158"/>
        <end position="177"/>
    </location>
</feature>
<evidence type="ECO:0000313" key="11">
    <source>
        <dbReference type="EMBL" id="EFH53160.1"/>
    </source>
</evidence>
<dbReference type="InterPro" id="IPR003689">
    <property type="entry name" value="ZIP"/>
</dbReference>
<evidence type="ECO:0000256" key="3">
    <source>
        <dbReference type="ARBA" id="ARBA00022448"/>
    </source>
</evidence>
<dbReference type="GO" id="GO:0005886">
    <property type="term" value="C:plasma membrane"/>
    <property type="evidence" value="ECO:0007669"/>
    <property type="project" value="TreeGrafter"/>
</dbReference>
<dbReference type="PANTHER" id="PTHR11040:SF41">
    <property type="entry name" value="ZINC TRANSPORTER 7"/>
    <property type="match status" value="1"/>
</dbReference>
<reference evidence="12" key="1">
    <citation type="journal article" date="2011" name="Nat. Genet.">
        <title>The Arabidopsis lyrata genome sequence and the basis of rapid genome size change.</title>
        <authorList>
            <person name="Hu T.T."/>
            <person name="Pattyn P."/>
            <person name="Bakker E.G."/>
            <person name="Cao J."/>
            <person name="Cheng J.-F."/>
            <person name="Clark R.M."/>
            <person name="Fahlgren N."/>
            <person name="Fawcett J.A."/>
            <person name="Grimwood J."/>
            <person name="Gundlach H."/>
            <person name="Haberer G."/>
            <person name="Hollister J.D."/>
            <person name="Ossowski S."/>
            <person name="Ottilar R.P."/>
            <person name="Salamov A.A."/>
            <person name="Schneeberger K."/>
            <person name="Spannagl M."/>
            <person name="Wang X."/>
            <person name="Yang L."/>
            <person name="Nasrallah M.E."/>
            <person name="Bergelson J."/>
            <person name="Carrington J.C."/>
            <person name="Gaut B.S."/>
            <person name="Schmutz J."/>
            <person name="Mayer K.F.X."/>
            <person name="Van de Peer Y."/>
            <person name="Grigoriev I.V."/>
            <person name="Nordborg M."/>
            <person name="Weigel D."/>
            <person name="Guo Y.-L."/>
        </authorList>
    </citation>
    <scope>NUCLEOTIDE SEQUENCE [LARGE SCALE GENOMIC DNA]</scope>
    <source>
        <strain evidence="12">cv. MN47</strain>
    </source>
</reference>
<feature type="transmembrane region" description="Helical" evidence="8">
    <location>
        <begin position="250"/>
        <end position="270"/>
    </location>
</feature>
<dbReference type="AlphaFoldDB" id="D7LQM5"/>
<gene>
    <name evidence="11" type="ORF">ARALYDRAFT_904676</name>
</gene>
<feature type="transmembrane region" description="Helical" evidence="8">
    <location>
        <begin position="130"/>
        <end position="147"/>
    </location>
</feature>
<evidence type="ECO:0000256" key="5">
    <source>
        <dbReference type="ARBA" id="ARBA00022989"/>
    </source>
</evidence>
<comment type="similarity">
    <text evidence="2 8">Belongs to the ZIP transporter (TC 2.A.5) family.</text>
</comment>
<name>D7LQM5_ARALL</name>
<feature type="chain" id="PRO_5003102741" evidence="10">
    <location>
        <begin position="27"/>
        <end position="340"/>
    </location>
</feature>
<evidence type="ECO:0000256" key="1">
    <source>
        <dbReference type="ARBA" id="ARBA00004141"/>
    </source>
</evidence>
<dbReference type="EMBL" id="GL348717">
    <property type="protein sequence ID" value="EFH53160.1"/>
    <property type="molecule type" value="Genomic_DNA"/>
</dbReference>
<feature type="transmembrane region" description="Helical" evidence="8">
    <location>
        <begin position="320"/>
        <end position="339"/>
    </location>
</feature>
<dbReference type="HOGENOM" id="CLU_027089_3_0_1"/>
<sequence>MTSSKACYKLLTITILLLSFTITSLAGNAEYADVSECRAESGDPSCHNNKIAQKFKLIAIPSILVANMIGVSLPLLSRFIPVLGPDRDMFVIVKTLASGVILATGFMHVLPDSYDDLTSKCLPEEPWRKFPFSTFIATVSALLALMIDSYATRTSKREGEAVPLENGSNSVDTQEKVNDDKTSQLLRNRVIALVSELGIVVHSFVTGLAMGASDNQCTIRSLIAALCFHQLVEGMRLGGSILQAELKSKMNWIMVFSFPVTTQVGIALGMEIHKIYDETSPTSLIVVGVLNACSAGLLIYMALVNLLAHEFFGRPKKIHFLGYVAVFIGGGGMSLMAKWA</sequence>
<comment type="caution">
    <text evidence="8">Lacks conserved residue(s) required for the propagation of feature annotation.</text>
</comment>
<feature type="transmembrane region" description="Helical" evidence="8">
    <location>
        <begin position="89"/>
        <end position="110"/>
    </location>
</feature>
<dbReference type="Pfam" id="PF02535">
    <property type="entry name" value="Zip"/>
    <property type="match status" value="1"/>
</dbReference>
<dbReference type="Gramene" id="scaffold_500380.1">
    <property type="protein sequence ID" value="scaffold_500380.1"/>
    <property type="gene ID" value="scaffold_500380.1"/>
</dbReference>
<keyword evidence="6 8" id="KW-0406">Ion transport</keyword>
<accession>D7LQM5</accession>
<evidence type="ECO:0000256" key="6">
    <source>
        <dbReference type="ARBA" id="ARBA00023065"/>
    </source>
</evidence>
<dbReference type="eggNOG" id="KOG1558">
    <property type="taxonomic scope" value="Eukaryota"/>
</dbReference>
<dbReference type="GO" id="GO:0005385">
    <property type="term" value="F:zinc ion transmembrane transporter activity"/>
    <property type="evidence" value="ECO:0007669"/>
    <property type="project" value="InterPro"/>
</dbReference>
<organism evidence="12">
    <name type="scientific">Arabidopsis lyrata subsp. lyrata</name>
    <name type="common">Lyre-leaved rock-cress</name>
    <dbReference type="NCBI Taxonomy" id="81972"/>
    <lineage>
        <taxon>Eukaryota</taxon>
        <taxon>Viridiplantae</taxon>
        <taxon>Streptophyta</taxon>
        <taxon>Embryophyta</taxon>
        <taxon>Tracheophyta</taxon>
        <taxon>Spermatophyta</taxon>
        <taxon>Magnoliopsida</taxon>
        <taxon>eudicotyledons</taxon>
        <taxon>Gunneridae</taxon>
        <taxon>Pentapetalae</taxon>
        <taxon>rosids</taxon>
        <taxon>malvids</taxon>
        <taxon>Brassicales</taxon>
        <taxon>Brassicaceae</taxon>
        <taxon>Camelineae</taxon>
        <taxon>Arabidopsis</taxon>
    </lineage>
</organism>
<evidence type="ECO:0000256" key="9">
    <source>
        <dbReference type="SAM" id="MobiDB-lite"/>
    </source>
</evidence>
<evidence type="ECO:0000256" key="4">
    <source>
        <dbReference type="ARBA" id="ARBA00022692"/>
    </source>
</evidence>
<feature type="transmembrane region" description="Helical" evidence="8">
    <location>
        <begin position="282"/>
        <end position="308"/>
    </location>
</feature>
<feature type="transmembrane region" description="Helical" evidence="8">
    <location>
        <begin position="55"/>
        <end position="77"/>
    </location>
</feature>
<evidence type="ECO:0000256" key="2">
    <source>
        <dbReference type="ARBA" id="ARBA00006939"/>
    </source>
</evidence>
<evidence type="ECO:0000256" key="7">
    <source>
        <dbReference type="ARBA" id="ARBA00023136"/>
    </source>
</evidence>
<dbReference type="NCBIfam" id="TIGR00820">
    <property type="entry name" value="zip"/>
    <property type="match status" value="1"/>
</dbReference>
<evidence type="ECO:0000313" key="12">
    <source>
        <dbReference type="Proteomes" id="UP000008694"/>
    </source>
</evidence>
<keyword evidence="5 8" id="KW-1133">Transmembrane helix</keyword>
<dbReference type="STRING" id="81972.D7LQM5"/>
<protein>
    <submittedName>
        <fullName evidence="11">Uncharacterized protein</fullName>
    </submittedName>
</protein>
<evidence type="ECO:0000256" key="10">
    <source>
        <dbReference type="SAM" id="SignalP"/>
    </source>
</evidence>
<feature type="signal peptide" evidence="10">
    <location>
        <begin position="1"/>
        <end position="26"/>
    </location>
</feature>
<dbReference type="Proteomes" id="UP000008694">
    <property type="component" value="Unassembled WGS sequence"/>
</dbReference>
<keyword evidence="12" id="KW-1185">Reference proteome</keyword>
<keyword evidence="3 8" id="KW-0813">Transport</keyword>
<keyword evidence="10" id="KW-0732">Signal</keyword>
<evidence type="ECO:0000256" key="8">
    <source>
        <dbReference type="RuleBase" id="RU362088"/>
    </source>
</evidence>
<dbReference type="PANTHER" id="PTHR11040">
    <property type="entry name" value="ZINC/IRON TRANSPORTER"/>
    <property type="match status" value="1"/>
</dbReference>
<keyword evidence="7 8" id="KW-0472">Membrane</keyword>
<dbReference type="InterPro" id="IPR004698">
    <property type="entry name" value="Zn/Fe_permease_fun/pln"/>
</dbReference>